<comment type="caution">
    <text evidence="1">The sequence shown here is derived from an EMBL/GenBank/DDBJ whole genome shotgun (WGS) entry which is preliminary data.</text>
</comment>
<keyword evidence="2" id="KW-1185">Reference proteome</keyword>
<dbReference type="EMBL" id="CM045760">
    <property type="protein sequence ID" value="KAI8026937.1"/>
    <property type="molecule type" value="Genomic_DNA"/>
</dbReference>
<evidence type="ECO:0000313" key="2">
    <source>
        <dbReference type="Proteomes" id="UP001060215"/>
    </source>
</evidence>
<organism evidence="1 2">
    <name type="scientific">Camellia lanceoleosa</name>
    <dbReference type="NCBI Taxonomy" id="1840588"/>
    <lineage>
        <taxon>Eukaryota</taxon>
        <taxon>Viridiplantae</taxon>
        <taxon>Streptophyta</taxon>
        <taxon>Embryophyta</taxon>
        <taxon>Tracheophyta</taxon>
        <taxon>Spermatophyta</taxon>
        <taxon>Magnoliopsida</taxon>
        <taxon>eudicotyledons</taxon>
        <taxon>Gunneridae</taxon>
        <taxon>Pentapetalae</taxon>
        <taxon>asterids</taxon>
        <taxon>Ericales</taxon>
        <taxon>Theaceae</taxon>
        <taxon>Camellia</taxon>
    </lineage>
</organism>
<reference evidence="1 2" key="1">
    <citation type="journal article" date="2022" name="Plant J.">
        <title>Chromosome-level genome of Camellia lanceoleosa provides a valuable resource for understanding genome evolution and self-incompatibility.</title>
        <authorList>
            <person name="Gong W."/>
            <person name="Xiao S."/>
            <person name="Wang L."/>
            <person name="Liao Z."/>
            <person name="Chang Y."/>
            <person name="Mo W."/>
            <person name="Hu G."/>
            <person name="Li W."/>
            <person name="Zhao G."/>
            <person name="Zhu H."/>
            <person name="Hu X."/>
            <person name="Ji K."/>
            <person name="Xiang X."/>
            <person name="Song Q."/>
            <person name="Yuan D."/>
            <person name="Jin S."/>
            <person name="Zhang L."/>
        </authorList>
    </citation>
    <scope>NUCLEOTIDE SEQUENCE [LARGE SCALE GENOMIC DNA]</scope>
    <source>
        <strain evidence="1">SQ_2022a</strain>
    </source>
</reference>
<gene>
    <name evidence="1" type="ORF">LOK49_LG02G00055</name>
</gene>
<evidence type="ECO:0000313" key="1">
    <source>
        <dbReference type="EMBL" id="KAI8026937.1"/>
    </source>
</evidence>
<protein>
    <submittedName>
        <fullName evidence="1">Uncharacterized protein</fullName>
    </submittedName>
</protein>
<name>A0ACC0IPV4_9ERIC</name>
<proteinExistence type="predicted"/>
<sequence>MGSYKEGRDIISYNKFQKIVKGCISCLASFLMSMVGGLILVWWEVNYHPSNSQQWMVPIGLILMVTPVIVWFAVFVSEICSPRESYGVSSLNQPVMSSDNAVHDPERR</sequence>
<accession>A0ACC0IPV4</accession>
<dbReference type="Proteomes" id="UP001060215">
    <property type="component" value="Chromosome 3"/>
</dbReference>